<dbReference type="Gene3D" id="3.20.20.80">
    <property type="entry name" value="Glycosidases"/>
    <property type="match status" value="2"/>
</dbReference>
<dbReference type="Gene3D" id="3.90.400.10">
    <property type="entry name" value="Oligo-1,6-glucosidase, Domain 2"/>
    <property type="match status" value="1"/>
</dbReference>
<dbReference type="InterPro" id="IPR006047">
    <property type="entry name" value="GH13_cat_dom"/>
</dbReference>
<dbReference type="GO" id="GO:0004558">
    <property type="term" value="F:alpha-1,4-glucosidase activity"/>
    <property type="evidence" value="ECO:0007669"/>
    <property type="project" value="UniProtKB-EC"/>
</dbReference>
<comment type="caution">
    <text evidence="4">The sequence shown here is derived from an EMBL/GenBank/DDBJ whole genome shotgun (WGS) entry which is preliminary data.</text>
</comment>
<dbReference type="AlphaFoldDB" id="A0A9P0WVT6"/>
<protein>
    <recommendedName>
        <fullName evidence="2">alpha-glucosidase</fullName>
        <ecNumber evidence="2">3.2.1.20</ecNumber>
    </recommendedName>
</protein>
<dbReference type="Proteomes" id="UP001152562">
    <property type="component" value="Unassembled WGS sequence"/>
</dbReference>
<dbReference type="EMBL" id="CALOZG010000001">
    <property type="protein sequence ID" value="CAH3850363.1"/>
    <property type="molecule type" value="Genomic_DNA"/>
</dbReference>
<evidence type="ECO:0000259" key="3">
    <source>
        <dbReference type="SMART" id="SM00642"/>
    </source>
</evidence>
<accession>A0A9P0WVT6</accession>
<evidence type="ECO:0000256" key="1">
    <source>
        <dbReference type="ARBA" id="ARBA00001657"/>
    </source>
</evidence>
<dbReference type="GO" id="GO:0005975">
    <property type="term" value="P:carbohydrate metabolic process"/>
    <property type="evidence" value="ECO:0007669"/>
    <property type="project" value="InterPro"/>
</dbReference>
<feature type="domain" description="Glycosyl hydrolase family 13 catalytic" evidence="3">
    <location>
        <begin position="20"/>
        <end position="386"/>
    </location>
</feature>
<dbReference type="PANTHER" id="PTHR10357">
    <property type="entry name" value="ALPHA-AMYLASE FAMILY MEMBER"/>
    <property type="match status" value="1"/>
</dbReference>
<dbReference type="SUPFAM" id="SSF51445">
    <property type="entry name" value="(Trans)glycosidases"/>
    <property type="match status" value="1"/>
</dbReference>
<dbReference type="Pfam" id="PF00128">
    <property type="entry name" value="Alpha-amylase"/>
    <property type="match status" value="2"/>
</dbReference>
<dbReference type="EC" id="3.2.1.20" evidence="2"/>
<organism evidence="4 5">
    <name type="scientific">Pieris brassicae</name>
    <name type="common">White butterfly</name>
    <name type="synonym">Large white butterfly</name>
    <dbReference type="NCBI Taxonomy" id="7116"/>
    <lineage>
        <taxon>Eukaryota</taxon>
        <taxon>Metazoa</taxon>
        <taxon>Ecdysozoa</taxon>
        <taxon>Arthropoda</taxon>
        <taxon>Hexapoda</taxon>
        <taxon>Insecta</taxon>
        <taxon>Pterygota</taxon>
        <taxon>Neoptera</taxon>
        <taxon>Endopterygota</taxon>
        <taxon>Lepidoptera</taxon>
        <taxon>Glossata</taxon>
        <taxon>Ditrysia</taxon>
        <taxon>Papilionoidea</taxon>
        <taxon>Pieridae</taxon>
        <taxon>Pierinae</taxon>
        <taxon>Pieris</taxon>
    </lineage>
</organism>
<reference evidence="4" key="1">
    <citation type="submission" date="2022-05" db="EMBL/GenBank/DDBJ databases">
        <authorList>
            <person name="Okamura Y."/>
        </authorList>
    </citation>
    <scope>NUCLEOTIDE SEQUENCE</scope>
</reference>
<sequence>MTVMLAKSVSGGWNNTIYYKLLVDSFKDSDGDGLGDLIGATKQLSYIRAVGADAVILSPINAKSPDCDHPGTVGFTEIDQRYGDEDALKKLIEKSRKLDLKLLVSVDVRSISTLSEWFNLSAAKTLGYEDWVIWRDSPEDPTIDGVEWLWNNIRNSYSASINNETQLNLCSDGVTEAFRRAQCVWLHRGFAGLVLSPDFTINHECGVKFVQKMATNALSCTRAANNEKPITLADTAFEIETAAMYYGDRVNIISNALTGPVRTSPSLAVALHTELVYCPQDMTPTWRTSSSDSRVASRYGSEFVDAINIISLFLPGATIIQQGDELGAADTLLEWATANKCWPTLAAPFAAPFPWDDSPTAGFTSGESWLPLAPNYRYANAKIEFANEHFGVVRAVAALRKSPAFGPHYEIKRIEDALVILRWGAIGSLLVVSNLGHRNSEIQLSKISGLPNEMTAAVSSGGSSSSTGVNINMNKLLKLVPGETILMAGPPRQCGGPGPVDKIANKLSEGWQKINKYFTV</sequence>
<gene>
    <name evidence="4" type="ORF">PIBRA_LOCUS347</name>
</gene>
<dbReference type="PANTHER" id="PTHR10357:SF179">
    <property type="entry name" value="NEUTRAL AND BASIC AMINO ACID TRANSPORT PROTEIN RBAT"/>
    <property type="match status" value="1"/>
</dbReference>
<evidence type="ECO:0000256" key="2">
    <source>
        <dbReference type="ARBA" id="ARBA00012741"/>
    </source>
</evidence>
<evidence type="ECO:0000313" key="5">
    <source>
        <dbReference type="Proteomes" id="UP001152562"/>
    </source>
</evidence>
<name>A0A9P0WVT6_PIEBR</name>
<evidence type="ECO:0000313" key="4">
    <source>
        <dbReference type="EMBL" id="CAH3850363.1"/>
    </source>
</evidence>
<dbReference type="InterPro" id="IPR045857">
    <property type="entry name" value="O16G_dom_2"/>
</dbReference>
<comment type="catalytic activity">
    <reaction evidence="1">
        <text>Hydrolysis of terminal, non-reducing (1-&gt;4)-linked alpha-D-glucose residues with release of alpha-D-glucose.</text>
        <dbReference type="EC" id="3.2.1.20"/>
    </reaction>
</comment>
<proteinExistence type="predicted"/>
<keyword evidence="5" id="KW-1185">Reference proteome</keyword>
<dbReference type="InterPro" id="IPR017853">
    <property type="entry name" value="GH"/>
</dbReference>
<dbReference type="SMART" id="SM00642">
    <property type="entry name" value="Aamy"/>
    <property type="match status" value="1"/>
</dbReference>